<comment type="caution">
    <text evidence="4">The sequence shown here is derived from an EMBL/GenBank/DDBJ whole genome shotgun (WGS) entry which is preliminary data.</text>
</comment>
<dbReference type="SMART" id="SM00822">
    <property type="entry name" value="PKS_KR"/>
    <property type="match status" value="1"/>
</dbReference>
<feature type="domain" description="Ketoreductase" evidence="3">
    <location>
        <begin position="279"/>
        <end position="453"/>
    </location>
</feature>
<gene>
    <name evidence="4" type="primary">fabG</name>
    <name evidence="4" type="ORF">GCM10010328_46080</name>
</gene>
<name>A0ABQ3C363_9ACTN</name>
<comment type="similarity">
    <text evidence="1">Belongs to the short-chain dehydrogenases/reductases (SDR) family.</text>
</comment>
<evidence type="ECO:0000256" key="1">
    <source>
        <dbReference type="ARBA" id="ARBA00006484"/>
    </source>
</evidence>
<keyword evidence="5" id="KW-1185">Reference proteome</keyword>
<dbReference type="Proteomes" id="UP000624183">
    <property type="component" value="Unassembled WGS sequence"/>
</dbReference>
<dbReference type="InterPro" id="IPR036291">
    <property type="entry name" value="NAD(P)-bd_dom_sf"/>
</dbReference>
<evidence type="ECO:0000313" key="5">
    <source>
        <dbReference type="Proteomes" id="UP000624183"/>
    </source>
</evidence>
<dbReference type="PANTHER" id="PTHR42760:SF78">
    <property type="entry name" value="3-OXOACYL-[ACYL-CARRIER-PROTEIN] REDUCTASE [NADH]"/>
    <property type="match status" value="1"/>
</dbReference>
<dbReference type="PROSITE" id="PS00061">
    <property type="entry name" value="ADH_SHORT"/>
    <property type="match status" value="1"/>
</dbReference>
<dbReference type="InterPro" id="IPR002347">
    <property type="entry name" value="SDR_fam"/>
</dbReference>
<feature type="region of interest" description="Disordered" evidence="2">
    <location>
        <begin position="1"/>
        <end position="31"/>
    </location>
</feature>
<sequence length="516" mass="53036">MEAVAYGPSERAKGVRLPPSTATRRGWGTGSGTNGSWRVIVTISSRSVRDCSSRPAPDSSVTLLKSKSTTEQGVRTMADRYLHLTGTAPGRFLTRRLGLPQPAPLRRWTLETPRLEGPLLHLTAGDSAISDELAKVLAATGLTVDAQAARPAGIVLDATGVTSVRGLAEVHAALHPVVRSQAPGGRIVVIGTPPSSEDHHQAAAQQALEGFVRSLGKEIGRGSTAQLVRIPAGAAPGAAESTLRFLLSPRSAYVSGQVIELTTAAPDPVADQDAPLSGRTALVTGAARGIGASVASVLARDGAHVIVLDVPQAQDDLVRTADRLGATALPLDITAPDAAARIAAAAPDGLDVLVHNAGITRDRRLANMPADRWAQVIDVNLDSVLRTTDELLTSGTLNRGGRVVATASIAGIAGNNGQTNYAASKAGVIGLVRSLGPRAAAERGVTVNAVAPGFIETKMTAAVPLFIREAGRRMNSLSQGGLPVDVAEAVAWFAQPGSAAVNGQVLRVCGQSLLGA</sequence>
<dbReference type="PANTHER" id="PTHR42760">
    <property type="entry name" value="SHORT-CHAIN DEHYDROGENASES/REDUCTASES FAMILY MEMBER"/>
    <property type="match status" value="1"/>
</dbReference>
<dbReference type="PRINTS" id="PR00080">
    <property type="entry name" value="SDRFAMILY"/>
</dbReference>
<dbReference type="PRINTS" id="PR00081">
    <property type="entry name" value="GDHRDH"/>
</dbReference>
<dbReference type="EMBL" id="BMUW01000009">
    <property type="protein sequence ID" value="GGZ65970.1"/>
    <property type="molecule type" value="Genomic_DNA"/>
</dbReference>
<dbReference type="Pfam" id="PF13561">
    <property type="entry name" value="adh_short_C2"/>
    <property type="match status" value="1"/>
</dbReference>
<accession>A0ABQ3C363</accession>
<dbReference type="NCBIfam" id="NF006110">
    <property type="entry name" value="PRK08261.1"/>
    <property type="match status" value="1"/>
</dbReference>
<reference evidence="5" key="1">
    <citation type="journal article" date="2019" name="Int. J. Syst. Evol. Microbiol.">
        <title>The Global Catalogue of Microorganisms (GCM) 10K type strain sequencing project: providing services to taxonomists for standard genome sequencing and annotation.</title>
        <authorList>
            <consortium name="The Broad Institute Genomics Platform"/>
            <consortium name="The Broad Institute Genome Sequencing Center for Infectious Disease"/>
            <person name="Wu L."/>
            <person name="Ma J."/>
        </authorList>
    </citation>
    <scope>NUCLEOTIDE SEQUENCE [LARGE SCALE GENOMIC DNA]</scope>
    <source>
        <strain evidence="5">JCM 4602</strain>
    </source>
</reference>
<evidence type="ECO:0000256" key="2">
    <source>
        <dbReference type="SAM" id="MobiDB-lite"/>
    </source>
</evidence>
<evidence type="ECO:0000313" key="4">
    <source>
        <dbReference type="EMBL" id="GGZ65970.1"/>
    </source>
</evidence>
<protein>
    <submittedName>
        <fullName evidence="4">3-oxoacyl-ACP reductase</fullName>
    </submittedName>
</protein>
<dbReference type="InterPro" id="IPR020904">
    <property type="entry name" value="Sc_DH/Rdtase_CS"/>
</dbReference>
<dbReference type="Gene3D" id="3.40.50.720">
    <property type="entry name" value="NAD(P)-binding Rossmann-like Domain"/>
    <property type="match status" value="2"/>
</dbReference>
<proteinExistence type="inferred from homology"/>
<organism evidence="4 5">
    <name type="scientific">Streptomyces rubiginosohelvolus</name>
    <dbReference type="NCBI Taxonomy" id="67362"/>
    <lineage>
        <taxon>Bacteria</taxon>
        <taxon>Bacillati</taxon>
        <taxon>Actinomycetota</taxon>
        <taxon>Actinomycetes</taxon>
        <taxon>Kitasatosporales</taxon>
        <taxon>Streptomycetaceae</taxon>
        <taxon>Streptomyces</taxon>
    </lineage>
</organism>
<dbReference type="InterPro" id="IPR057326">
    <property type="entry name" value="KR_dom"/>
</dbReference>
<dbReference type="SUPFAM" id="SSF51735">
    <property type="entry name" value="NAD(P)-binding Rossmann-fold domains"/>
    <property type="match status" value="1"/>
</dbReference>
<evidence type="ECO:0000259" key="3">
    <source>
        <dbReference type="SMART" id="SM00822"/>
    </source>
</evidence>